<keyword evidence="1" id="KW-0406">Ion transport</keyword>
<keyword evidence="1" id="KW-1071">Ligand-gated ion channel</keyword>
<dbReference type="AlphaFoldDB" id="A0A1U8A317"/>
<evidence type="ECO:0000313" key="3">
    <source>
        <dbReference type="Proteomes" id="UP000189703"/>
    </source>
</evidence>
<proteinExistence type="predicted"/>
<keyword evidence="1" id="KW-0813">Transport</keyword>
<dbReference type="GO" id="GO:0034220">
    <property type="term" value="P:monoatomic ion transmembrane transport"/>
    <property type="evidence" value="ECO:0007669"/>
    <property type="project" value="UniProtKB-KW"/>
</dbReference>
<dbReference type="InterPro" id="IPR000595">
    <property type="entry name" value="cNMP-bd_dom"/>
</dbReference>
<dbReference type="eggNOG" id="KOG0498">
    <property type="taxonomic scope" value="Eukaryota"/>
</dbReference>
<dbReference type="KEGG" id="nnu:104599726"/>
<dbReference type="SUPFAM" id="SSF51206">
    <property type="entry name" value="cAMP-binding domain-like"/>
    <property type="match status" value="1"/>
</dbReference>
<keyword evidence="3" id="KW-1185">Reference proteome</keyword>
<dbReference type="PANTHER" id="PTHR45651:SF12">
    <property type="entry name" value="CYCLIC NUCLEOTIDE-GATED ION CHANNEL 15-RELATED"/>
    <property type="match status" value="1"/>
</dbReference>
<accession>A0A1U8A317</accession>
<organism evidence="3 4">
    <name type="scientific">Nelumbo nucifera</name>
    <name type="common">Sacred lotus</name>
    <dbReference type="NCBI Taxonomy" id="4432"/>
    <lineage>
        <taxon>Eukaryota</taxon>
        <taxon>Viridiplantae</taxon>
        <taxon>Streptophyta</taxon>
        <taxon>Embryophyta</taxon>
        <taxon>Tracheophyta</taxon>
        <taxon>Spermatophyta</taxon>
        <taxon>Magnoliopsida</taxon>
        <taxon>Proteales</taxon>
        <taxon>Nelumbonaceae</taxon>
        <taxon>Nelumbo</taxon>
    </lineage>
</organism>
<sequence length="260" mass="29351">MKKFFSKAYPWISVETSSATSAWTEGACLTREGNPMNEMLFIIRGSLESNTTNGGRTGFFNSCRIGPKDFCGEELLTWALDPRPSVILSSSTRSVKAISEVEAFALIADDLKFVALQFRMLHSKQLRQKFRFYSHQWRTWVACFIQAAWHRFKRRKDAAELKSLESPETASPAPAFERTVRVKRLPMDWTGDGVTVGSLPVGSGLVASDCRCKCCYKPAIVIAARNPTRRCKIADHRCKSIAEVFTTRQLDLLQNQCWPP</sequence>
<dbReference type="Gene3D" id="2.60.120.10">
    <property type="entry name" value="Jelly Rolls"/>
    <property type="match status" value="1"/>
</dbReference>
<dbReference type="CDD" id="cd00038">
    <property type="entry name" value="CAP_ED"/>
    <property type="match status" value="1"/>
</dbReference>
<dbReference type="RefSeq" id="XP_010260693.1">
    <property type="nucleotide sequence ID" value="XM_010262391.2"/>
</dbReference>
<evidence type="ECO:0000313" key="4">
    <source>
        <dbReference type="RefSeq" id="XP_010260693.1"/>
    </source>
</evidence>
<dbReference type="OrthoDB" id="421226at2759"/>
<dbReference type="Proteomes" id="UP000189703">
    <property type="component" value="Unplaced"/>
</dbReference>
<evidence type="ECO:0000256" key="2">
    <source>
        <dbReference type="ARBA" id="ARBA00023303"/>
    </source>
</evidence>
<gene>
    <name evidence="4" type="primary">LOC104599726</name>
</gene>
<protein>
    <submittedName>
        <fullName evidence="4">Protein CNGC15c-like</fullName>
    </submittedName>
</protein>
<keyword evidence="2" id="KW-0407">Ion channel</keyword>
<dbReference type="InterPro" id="IPR018490">
    <property type="entry name" value="cNMP-bd_dom_sf"/>
</dbReference>
<dbReference type="PROSITE" id="PS50042">
    <property type="entry name" value="CNMP_BINDING_3"/>
    <property type="match status" value="1"/>
</dbReference>
<name>A0A1U8A317_NELNU</name>
<dbReference type="PANTHER" id="PTHR45651">
    <property type="entry name" value="CYCLIC NUCLEOTIDE-GATED ION CHANNEL 15-RELATED-RELATED"/>
    <property type="match status" value="1"/>
</dbReference>
<dbReference type="InterPro" id="IPR014710">
    <property type="entry name" value="RmlC-like_jellyroll"/>
</dbReference>
<reference evidence="4" key="1">
    <citation type="submission" date="2025-08" db="UniProtKB">
        <authorList>
            <consortium name="RefSeq"/>
        </authorList>
    </citation>
    <scope>IDENTIFICATION</scope>
</reference>
<dbReference type="GO" id="GO:0016020">
    <property type="term" value="C:membrane"/>
    <property type="evidence" value="ECO:0007669"/>
    <property type="project" value="UniProtKB-SubCell"/>
</dbReference>
<dbReference type="GeneID" id="104599726"/>
<evidence type="ECO:0000256" key="1">
    <source>
        <dbReference type="ARBA" id="ARBA00023286"/>
    </source>
</evidence>